<keyword evidence="7" id="KW-0732">Signal</keyword>
<dbReference type="PROSITE" id="PS00138">
    <property type="entry name" value="SUBTILASE_SER"/>
    <property type="match status" value="1"/>
</dbReference>
<dbReference type="CDD" id="cd02120">
    <property type="entry name" value="PA_subtilisin_like"/>
    <property type="match status" value="1"/>
</dbReference>
<evidence type="ECO:0000313" key="18">
    <source>
        <dbReference type="Proteomes" id="UP000030645"/>
    </source>
</evidence>
<evidence type="ECO:0000259" key="13">
    <source>
        <dbReference type="Pfam" id="PF00082"/>
    </source>
</evidence>
<dbReference type="GO" id="GO:0004252">
    <property type="term" value="F:serine-type endopeptidase activity"/>
    <property type="evidence" value="ECO:0007669"/>
    <property type="project" value="UniProtKB-UniRule"/>
</dbReference>
<comment type="similarity">
    <text evidence="3 12">Belongs to the peptidase S8 family.</text>
</comment>
<dbReference type="eggNOG" id="ENOG502QT1T">
    <property type="taxonomic scope" value="Eukaryota"/>
</dbReference>
<protein>
    <submittedName>
        <fullName evidence="17">Subtilisin-like protease</fullName>
    </submittedName>
</protein>
<keyword evidence="18" id="KW-1185">Reference proteome</keyword>
<evidence type="ECO:0000256" key="11">
    <source>
        <dbReference type="PIRSR" id="PIRSR615500-1"/>
    </source>
</evidence>
<feature type="active site" description="Charge relay system" evidence="11 12">
    <location>
        <position position="281"/>
    </location>
</feature>
<feature type="domain" description="Subtilisin-like protease fibronectin type-III" evidence="16">
    <location>
        <begin position="733"/>
        <end position="830"/>
    </location>
</feature>
<dbReference type="AlphaFoldDB" id="W9S184"/>
<dbReference type="Gene3D" id="3.50.30.30">
    <property type="match status" value="1"/>
</dbReference>
<feature type="active site" description="Charge relay system" evidence="11 12">
    <location>
        <position position="620"/>
    </location>
</feature>
<evidence type="ECO:0000259" key="15">
    <source>
        <dbReference type="Pfam" id="PF05922"/>
    </source>
</evidence>
<evidence type="ECO:0000313" key="17">
    <source>
        <dbReference type="EMBL" id="EXC20634.1"/>
    </source>
</evidence>
<comment type="subcellular location">
    <subcellularLocation>
        <location evidence="2">Secreted</location>
        <location evidence="2">Extracellular space</location>
        <location evidence="2">Apoplast</location>
    </subcellularLocation>
</comment>
<evidence type="ECO:0000256" key="2">
    <source>
        <dbReference type="ARBA" id="ARBA00004271"/>
    </source>
</evidence>
<dbReference type="PRINTS" id="PR00723">
    <property type="entry name" value="SUBTILISIN"/>
</dbReference>
<sequence length="833" mass="91368">MLLKAKDQSLRRNQKSVRKGIIGTTRKSKRPMFEKKTKVRLTPTQATKKASIHNSSFFFLHAIDTFAINEYSLEILLVLQPYIVYLGSHSHGPNPSSTDLERATSSHYSFLGSYLESDEKVRDAIFYSYTRHINGFAAILDDTKAAEIAKHPNVVSIFLDKGMKLHTTRSWDFLRLETNGGIPSDSIWNKARYGEDTIIGNIDFGVWPESKSFSGEGFGPVPSKWRGICQDGVKDGVRCNRKLIGARYFNKGYIAYSKANNFTFSIQHNPYLFSTRDYNGHGTHTLSTAGGNFVRRANVFGYGNGTAKGGSPRARVAAYKVCWPVINEHECFEADVIAAFDAAINDGVDVLSVSLGTDSPSEFFDSSISIGAFHAVANGITVVTSAGNEGPGPETVTNVPPWLVTVGASTIDRDFTSYIALGDKKHLKGASLSSSALPSEKFYPLISGADAKAAKASTSDAQQCKRGALDPKKVKGNILVCVWGKFARSEMGEQAFHSGAVGMILANDIRRWNDVIADPHLLPASHINFTDGEFIFEYLNSTKTPMAYMTRVKTQLGVKPAPLVAFFSSRGPNLIEPTILKPDLTAPGVSIIAAYSEGTGALEVTTDERRVPFNIKSGTSMSCPHISGVIGLLKTLHPYWSPAALRSAIMTTARTRDSNREQMLDAATMQRATPFAYGAGHVQPNRAMDPGLVYDLTIDDYLNLLCAHGYNETTIKLFSNKPYKCSKSFTLVNFNYPSIAVPNLGSEQVNIVTRKVKNVGIPGTYTAYVKAPAGVSVSVKPKTLKFKRIGEEKTFKIIMKPKIAGKPRDYVFGWLKWSDGKHCVRSHIVVKHK</sequence>
<dbReference type="GO" id="GO:0048046">
    <property type="term" value="C:apoplast"/>
    <property type="evidence" value="ECO:0007669"/>
    <property type="project" value="UniProtKB-SubCell"/>
</dbReference>
<dbReference type="GO" id="GO:0009610">
    <property type="term" value="P:response to symbiotic fungus"/>
    <property type="evidence" value="ECO:0007669"/>
    <property type="project" value="UniProtKB-ARBA"/>
</dbReference>
<dbReference type="Pfam" id="PF05922">
    <property type="entry name" value="Inhibitor_I9"/>
    <property type="match status" value="1"/>
</dbReference>
<evidence type="ECO:0000256" key="6">
    <source>
        <dbReference type="ARBA" id="ARBA00022670"/>
    </source>
</evidence>
<dbReference type="InterPro" id="IPR003137">
    <property type="entry name" value="PA_domain"/>
</dbReference>
<dbReference type="PROSITE" id="PS51892">
    <property type="entry name" value="SUBTILASE"/>
    <property type="match status" value="1"/>
</dbReference>
<feature type="domain" description="PA" evidence="14">
    <location>
        <begin position="460"/>
        <end position="533"/>
    </location>
</feature>
<dbReference type="SUPFAM" id="SSF52743">
    <property type="entry name" value="Subtilisin-like"/>
    <property type="match status" value="1"/>
</dbReference>
<keyword evidence="6 12" id="KW-0645">Protease</keyword>
<organism evidence="17 18">
    <name type="scientific">Morus notabilis</name>
    <dbReference type="NCBI Taxonomy" id="981085"/>
    <lineage>
        <taxon>Eukaryota</taxon>
        <taxon>Viridiplantae</taxon>
        <taxon>Streptophyta</taxon>
        <taxon>Embryophyta</taxon>
        <taxon>Tracheophyta</taxon>
        <taxon>Spermatophyta</taxon>
        <taxon>Magnoliopsida</taxon>
        <taxon>eudicotyledons</taxon>
        <taxon>Gunneridae</taxon>
        <taxon>Pentapetalae</taxon>
        <taxon>rosids</taxon>
        <taxon>fabids</taxon>
        <taxon>Rosales</taxon>
        <taxon>Moraceae</taxon>
        <taxon>Moreae</taxon>
        <taxon>Morus</taxon>
    </lineage>
</organism>
<dbReference type="InterPro" id="IPR046450">
    <property type="entry name" value="PA_dom_sf"/>
</dbReference>
<reference evidence="18" key="1">
    <citation type="submission" date="2013-01" db="EMBL/GenBank/DDBJ databases">
        <title>Draft Genome Sequence of a Mulberry Tree, Morus notabilis C.K. Schneid.</title>
        <authorList>
            <person name="He N."/>
            <person name="Zhao S."/>
        </authorList>
    </citation>
    <scope>NUCLEOTIDE SEQUENCE</scope>
</reference>
<dbReference type="EMBL" id="KE345919">
    <property type="protein sequence ID" value="EXC20634.1"/>
    <property type="molecule type" value="Genomic_DNA"/>
</dbReference>
<evidence type="ECO:0000256" key="5">
    <source>
        <dbReference type="ARBA" id="ARBA00022525"/>
    </source>
</evidence>
<evidence type="ECO:0000256" key="9">
    <source>
        <dbReference type="ARBA" id="ARBA00022825"/>
    </source>
</evidence>
<evidence type="ECO:0000256" key="7">
    <source>
        <dbReference type="ARBA" id="ARBA00022729"/>
    </source>
</evidence>
<feature type="domain" description="Peptidase S8/S53" evidence="13">
    <location>
        <begin position="219"/>
        <end position="662"/>
    </location>
</feature>
<evidence type="ECO:0000256" key="10">
    <source>
        <dbReference type="ARBA" id="ARBA00023180"/>
    </source>
</evidence>
<dbReference type="InterPro" id="IPR036852">
    <property type="entry name" value="Peptidase_S8/S53_dom_sf"/>
</dbReference>
<dbReference type="InterPro" id="IPR023828">
    <property type="entry name" value="Peptidase_S8_Ser-AS"/>
</dbReference>
<dbReference type="Pfam" id="PF00082">
    <property type="entry name" value="Peptidase_S8"/>
    <property type="match status" value="1"/>
</dbReference>
<dbReference type="InterPro" id="IPR037045">
    <property type="entry name" value="S8pro/Inhibitor_I9_sf"/>
</dbReference>
<feature type="active site" description="Charge relay system" evidence="11 12">
    <location>
        <position position="203"/>
    </location>
</feature>
<dbReference type="GO" id="GO:0009609">
    <property type="term" value="P:response to symbiotic bacterium"/>
    <property type="evidence" value="ECO:0007669"/>
    <property type="project" value="UniProtKB-ARBA"/>
</dbReference>
<dbReference type="InterPro" id="IPR010259">
    <property type="entry name" value="S8pro/Inhibitor_I9"/>
</dbReference>
<dbReference type="Gene3D" id="2.60.40.2310">
    <property type="match status" value="1"/>
</dbReference>
<dbReference type="FunFam" id="2.60.40.2310:FF:000001">
    <property type="entry name" value="Subtilisin-like protease SBT1.5"/>
    <property type="match status" value="1"/>
</dbReference>
<keyword evidence="5" id="KW-0964">Secreted</keyword>
<dbReference type="InterPro" id="IPR041469">
    <property type="entry name" value="Subtilisin-like_FN3"/>
</dbReference>
<dbReference type="CDD" id="cd04852">
    <property type="entry name" value="Peptidases_S8_3"/>
    <property type="match status" value="1"/>
</dbReference>
<dbReference type="GO" id="GO:0006508">
    <property type="term" value="P:proteolysis"/>
    <property type="evidence" value="ECO:0007669"/>
    <property type="project" value="UniProtKB-KW"/>
</dbReference>
<evidence type="ECO:0000259" key="14">
    <source>
        <dbReference type="Pfam" id="PF02225"/>
    </source>
</evidence>
<dbReference type="PANTHER" id="PTHR10795">
    <property type="entry name" value="PROPROTEIN CONVERTASE SUBTILISIN/KEXIN"/>
    <property type="match status" value="1"/>
</dbReference>
<dbReference type="InterPro" id="IPR045051">
    <property type="entry name" value="SBT"/>
</dbReference>
<proteinExistence type="inferred from homology"/>
<dbReference type="Gene3D" id="3.30.70.80">
    <property type="entry name" value="Peptidase S8 propeptide/proteinase inhibitor I9"/>
    <property type="match status" value="1"/>
</dbReference>
<comment type="function">
    <text evidence="1">Required for arbuscular mycorrhiza (AM) development during AM symbiosis with AM fungi (e.g. Glomeromycota intraradices).</text>
</comment>
<dbReference type="InterPro" id="IPR015500">
    <property type="entry name" value="Peptidase_S8_subtilisin-rel"/>
</dbReference>
<dbReference type="FunFam" id="3.40.50.200:FF:000006">
    <property type="entry name" value="Subtilisin-like protease SBT1.5"/>
    <property type="match status" value="1"/>
</dbReference>
<dbReference type="Gene3D" id="3.40.50.200">
    <property type="entry name" value="Peptidase S8/S53 domain"/>
    <property type="match status" value="1"/>
</dbReference>
<dbReference type="SUPFAM" id="SSF52025">
    <property type="entry name" value="PA domain"/>
    <property type="match status" value="1"/>
</dbReference>
<evidence type="ECO:0000259" key="16">
    <source>
        <dbReference type="Pfam" id="PF17766"/>
    </source>
</evidence>
<evidence type="ECO:0000256" key="8">
    <source>
        <dbReference type="ARBA" id="ARBA00022801"/>
    </source>
</evidence>
<accession>W9S184</accession>
<dbReference type="InterPro" id="IPR034197">
    <property type="entry name" value="Peptidases_S8_3"/>
</dbReference>
<keyword evidence="10" id="KW-0325">Glycoprotein</keyword>
<dbReference type="FunFam" id="3.50.30.30:FF:000005">
    <property type="entry name" value="subtilisin-like protease SBT1.5"/>
    <property type="match status" value="1"/>
</dbReference>
<keyword evidence="8 12" id="KW-0378">Hydrolase</keyword>
<dbReference type="Pfam" id="PF17766">
    <property type="entry name" value="fn3_6"/>
    <property type="match status" value="1"/>
</dbReference>
<dbReference type="InterPro" id="IPR000209">
    <property type="entry name" value="Peptidase_S8/S53_dom"/>
</dbReference>
<evidence type="ECO:0000256" key="1">
    <source>
        <dbReference type="ARBA" id="ARBA00002076"/>
    </source>
</evidence>
<evidence type="ECO:0000256" key="4">
    <source>
        <dbReference type="ARBA" id="ARBA00022523"/>
    </source>
</evidence>
<dbReference type="Proteomes" id="UP000030645">
    <property type="component" value="Unassembled WGS sequence"/>
</dbReference>
<keyword evidence="4" id="KW-0052">Apoplast</keyword>
<gene>
    <name evidence="17" type="ORF">L484_027191</name>
</gene>
<dbReference type="Pfam" id="PF02225">
    <property type="entry name" value="PA"/>
    <property type="match status" value="1"/>
</dbReference>
<evidence type="ECO:0000256" key="3">
    <source>
        <dbReference type="ARBA" id="ARBA00011073"/>
    </source>
</evidence>
<dbReference type="FunFam" id="3.30.70.80:FF:000002">
    <property type="entry name" value="Subtilisin-like protease SBT5.3"/>
    <property type="match status" value="1"/>
</dbReference>
<feature type="domain" description="Inhibitor I9" evidence="15">
    <location>
        <begin position="82"/>
        <end position="166"/>
    </location>
</feature>
<name>W9S184_9ROSA</name>
<evidence type="ECO:0000256" key="12">
    <source>
        <dbReference type="PROSITE-ProRule" id="PRU01240"/>
    </source>
</evidence>
<keyword evidence="9 12" id="KW-0720">Serine protease</keyword>